<gene>
    <name evidence="2" type="ORF">HCT14_07210</name>
</gene>
<keyword evidence="3" id="KW-1185">Reference proteome</keyword>
<evidence type="ECO:0000313" key="2">
    <source>
        <dbReference type="EMBL" id="NIZ41290.1"/>
    </source>
</evidence>
<protein>
    <submittedName>
        <fullName evidence="2">Uncharacterized protein</fullName>
    </submittedName>
</protein>
<organism evidence="2 3">
    <name type="scientific">Entomospira entomophila</name>
    <dbReference type="NCBI Taxonomy" id="2719988"/>
    <lineage>
        <taxon>Bacteria</taxon>
        <taxon>Pseudomonadati</taxon>
        <taxon>Spirochaetota</taxon>
        <taxon>Spirochaetia</taxon>
        <taxon>Spirochaetales</taxon>
        <taxon>Spirochaetaceae</taxon>
        <taxon>Entomospira</taxon>
    </lineage>
</organism>
<evidence type="ECO:0000256" key="1">
    <source>
        <dbReference type="ARBA" id="ARBA00008754"/>
    </source>
</evidence>
<comment type="similarity">
    <text evidence="1">Belongs to the LacAB/RpiB family.</text>
</comment>
<dbReference type="EMBL" id="JAATLJ010000002">
    <property type="protein sequence ID" value="NIZ41290.1"/>
    <property type="molecule type" value="Genomic_DNA"/>
</dbReference>
<dbReference type="RefSeq" id="WP_167700909.1">
    <property type="nucleotide sequence ID" value="NZ_CP118175.1"/>
</dbReference>
<dbReference type="SUPFAM" id="SSF89623">
    <property type="entry name" value="Ribose/Galactose isomerase RpiB/AlsB"/>
    <property type="match status" value="1"/>
</dbReference>
<reference evidence="2 3" key="1">
    <citation type="submission" date="2020-03" db="EMBL/GenBank/DDBJ databases">
        <title>Spirochaetal bacteria isolated from arthropods constitute a novel genus Entomospira genus novum within the order Spirochaetales.</title>
        <authorList>
            <person name="Grana-Miraglia L."/>
            <person name="Sikutova S."/>
            <person name="Fingerle V."/>
            <person name="Sing A."/>
            <person name="Castillo-Ramirez S."/>
            <person name="Margos G."/>
            <person name="Rudolf I."/>
        </authorList>
    </citation>
    <scope>NUCLEOTIDE SEQUENCE [LARGE SCALE GENOMIC DNA]</scope>
    <source>
        <strain evidence="2 3">BR193</strain>
    </source>
</reference>
<proteinExistence type="inferred from homology"/>
<name>A0A968GBF0_9SPIO</name>
<dbReference type="InterPro" id="IPR003500">
    <property type="entry name" value="RpiB_LacA_LacB"/>
</dbReference>
<sequence length="144" mass="16466">MIHIYALKSYDHYSQAISQTLRDHQFEIEVHQAQRHDPLDLSQDIIADHHHKSDLFIVIDADTIVTFNMLNKSTQMVCAPGYDEHSAHMTRDHNGTQVIIIGAEVTSLPLAQSIALQFVSTKYSGGRHQIRLDMMERLTAEERD</sequence>
<accession>A0A968GBF0</accession>
<comment type="caution">
    <text evidence="2">The sequence shown here is derived from an EMBL/GenBank/DDBJ whole genome shotgun (WGS) entry which is preliminary data.</text>
</comment>
<dbReference type="GO" id="GO:0005975">
    <property type="term" value="P:carbohydrate metabolic process"/>
    <property type="evidence" value="ECO:0007669"/>
    <property type="project" value="InterPro"/>
</dbReference>
<dbReference type="AlphaFoldDB" id="A0A968GBF0"/>
<dbReference type="Gene3D" id="3.40.1400.10">
    <property type="entry name" value="Sugar-phosphate isomerase, RpiB/LacA/LacB"/>
    <property type="match status" value="1"/>
</dbReference>
<dbReference type="GO" id="GO:0016861">
    <property type="term" value="F:intramolecular oxidoreductase activity, interconverting aldoses and ketoses"/>
    <property type="evidence" value="ECO:0007669"/>
    <property type="project" value="UniProtKB-ARBA"/>
</dbReference>
<dbReference type="Proteomes" id="UP000711995">
    <property type="component" value="Unassembled WGS sequence"/>
</dbReference>
<dbReference type="InterPro" id="IPR036569">
    <property type="entry name" value="RpiB_LacA_LacB_sf"/>
</dbReference>
<evidence type="ECO:0000313" key="3">
    <source>
        <dbReference type="Proteomes" id="UP000711995"/>
    </source>
</evidence>
<dbReference type="Pfam" id="PF02502">
    <property type="entry name" value="LacAB_rpiB"/>
    <property type="match status" value="1"/>
</dbReference>